<feature type="region of interest" description="Disordered" evidence="1">
    <location>
        <begin position="38"/>
        <end position="177"/>
    </location>
</feature>
<sequence length="283" mass="30992">MRLICPNCTAQYEVPVEVIPEGGRDVQCSNCGHTWFQPHPDDDAPLVTEDTVAAPEPKDEAGEDDEIDLFADDEFEDEPAEVQTDLPAQRRRSLDPELAEVLREEAERESRARRSEAEALESQPELGLMPPDFDEAERRSRQARERMARIKGEDVPEPRSEPPAPAAEDNASRRDLLPDVDQINQTLRSANERPVETEEGRAPVVQRRKSGGFGRGFLTVLVLAAALSGLYAAAPSLTAAVPALADPLAAYVAAIDAARVWLDGQVTQLLVSMGQIDRAPPTN</sequence>
<dbReference type="RefSeq" id="WP_386800974.1">
    <property type="nucleotide sequence ID" value="NZ_JBHTMU010000001.1"/>
</dbReference>
<name>A0ABW3ZDW9_9RHOB</name>
<feature type="compositionally biased region" description="Basic and acidic residues" evidence="1">
    <location>
        <begin position="136"/>
        <end position="160"/>
    </location>
</feature>
<comment type="caution">
    <text evidence="4">The sequence shown here is derived from an EMBL/GenBank/DDBJ whole genome shotgun (WGS) entry which is preliminary data.</text>
</comment>
<accession>A0ABW3ZDW9</accession>
<keyword evidence="2" id="KW-0812">Transmembrane</keyword>
<feature type="transmembrane region" description="Helical" evidence="2">
    <location>
        <begin position="216"/>
        <end position="234"/>
    </location>
</feature>
<evidence type="ECO:0000313" key="4">
    <source>
        <dbReference type="EMBL" id="MFD1340915.1"/>
    </source>
</evidence>
<protein>
    <submittedName>
        <fullName evidence="4">Zinc-ribbon domain-containing protein</fullName>
    </submittedName>
</protein>
<evidence type="ECO:0000256" key="1">
    <source>
        <dbReference type="SAM" id="MobiDB-lite"/>
    </source>
</evidence>
<keyword evidence="2" id="KW-1133">Transmembrane helix</keyword>
<feature type="domain" description="Zinc finger/thioredoxin putative" evidence="3">
    <location>
        <begin position="1"/>
        <end position="36"/>
    </location>
</feature>
<dbReference type="NCBIfam" id="TIGR02098">
    <property type="entry name" value="MJ0042_CXXC"/>
    <property type="match status" value="1"/>
</dbReference>
<keyword evidence="2" id="KW-0472">Membrane</keyword>
<dbReference type="InterPro" id="IPR011723">
    <property type="entry name" value="Znf/thioredoxin_put"/>
</dbReference>
<feature type="compositionally biased region" description="Acidic residues" evidence="1">
    <location>
        <begin position="61"/>
        <end position="80"/>
    </location>
</feature>
<organism evidence="4 5">
    <name type="scientific">Litorisediminicola beolgyonensis</name>
    <dbReference type="NCBI Taxonomy" id="1173614"/>
    <lineage>
        <taxon>Bacteria</taxon>
        <taxon>Pseudomonadati</taxon>
        <taxon>Pseudomonadota</taxon>
        <taxon>Alphaproteobacteria</taxon>
        <taxon>Rhodobacterales</taxon>
        <taxon>Paracoccaceae</taxon>
        <taxon>Litorisediminicola</taxon>
    </lineage>
</organism>
<dbReference type="Proteomes" id="UP001597135">
    <property type="component" value="Unassembled WGS sequence"/>
</dbReference>
<evidence type="ECO:0000259" key="3">
    <source>
        <dbReference type="Pfam" id="PF13717"/>
    </source>
</evidence>
<evidence type="ECO:0000256" key="2">
    <source>
        <dbReference type="SAM" id="Phobius"/>
    </source>
</evidence>
<proteinExistence type="predicted"/>
<keyword evidence="5" id="KW-1185">Reference proteome</keyword>
<reference evidence="5" key="1">
    <citation type="journal article" date="2019" name="Int. J. Syst. Evol. Microbiol.">
        <title>The Global Catalogue of Microorganisms (GCM) 10K type strain sequencing project: providing services to taxonomists for standard genome sequencing and annotation.</title>
        <authorList>
            <consortium name="The Broad Institute Genomics Platform"/>
            <consortium name="The Broad Institute Genome Sequencing Center for Infectious Disease"/>
            <person name="Wu L."/>
            <person name="Ma J."/>
        </authorList>
    </citation>
    <scope>NUCLEOTIDE SEQUENCE [LARGE SCALE GENOMIC DNA]</scope>
    <source>
        <strain evidence="5">CCUG 62953</strain>
    </source>
</reference>
<dbReference type="Pfam" id="PF13717">
    <property type="entry name" value="Zn_ribbon_4"/>
    <property type="match status" value="1"/>
</dbReference>
<gene>
    <name evidence="4" type="ORF">ACFQ4E_00600</name>
</gene>
<feature type="compositionally biased region" description="Basic and acidic residues" evidence="1">
    <location>
        <begin position="92"/>
        <end position="117"/>
    </location>
</feature>
<evidence type="ECO:0000313" key="5">
    <source>
        <dbReference type="Proteomes" id="UP001597135"/>
    </source>
</evidence>
<dbReference type="EMBL" id="JBHTMU010000001">
    <property type="protein sequence ID" value="MFD1340915.1"/>
    <property type="molecule type" value="Genomic_DNA"/>
</dbReference>